<evidence type="ECO:0000313" key="4">
    <source>
        <dbReference type="Proteomes" id="UP000271098"/>
    </source>
</evidence>
<keyword evidence="4" id="KW-1185">Reference proteome</keyword>
<accession>A0A183CVH1</accession>
<dbReference type="PROSITE" id="PS50017">
    <property type="entry name" value="DEATH_DOMAIN"/>
    <property type="match status" value="1"/>
</dbReference>
<dbReference type="Pfam" id="PF00531">
    <property type="entry name" value="Death"/>
    <property type="match status" value="1"/>
</dbReference>
<evidence type="ECO:0000313" key="5">
    <source>
        <dbReference type="WBParaSite" id="GPUH_0000046201-mRNA-1"/>
    </source>
</evidence>
<dbReference type="GO" id="GO:0007165">
    <property type="term" value="P:signal transduction"/>
    <property type="evidence" value="ECO:0007669"/>
    <property type="project" value="InterPro"/>
</dbReference>
<feature type="region of interest" description="Disordered" evidence="1">
    <location>
        <begin position="110"/>
        <end position="152"/>
    </location>
</feature>
<reference evidence="5" key="1">
    <citation type="submission" date="2016-06" db="UniProtKB">
        <authorList>
            <consortium name="WormBaseParasite"/>
        </authorList>
    </citation>
    <scope>IDENTIFICATION</scope>
</reference>
<gene>
    <name evidence="3" type="ORF">GPUH_LOCUS462</name>
</gene>
<sequence>MFLGLVLRAALQNDKQFALEWRPLLVPFAFRNFIPKMNSVVQDVMDEMDPKQQVEEQYKSVNNESFQWRASRLLLSQSASYFQVPSKKSEVTASMAPFLEEVIRHTAANIPDLDGSSTGAANGRKRRAAGELSSSSDSSALPNGEEHVEPPSAALTDSHIEQLAPLLAKSWPTLAEAMNVQRDQYSTKEEPIKVTKTILWRWKQKEGDGATVKRISSVLLMAELFSEQVGQVGVWEQEEPMSAESQ</sequence>
<dbReference type="WBParaSite" id="GPUH_0000046201-mRNA-1">
    <property type="protein sequence ID" value="GPUH_0000046201-mRNA-1"/>
    <property type="gene ID" value="GPUH_0000046201"/>
</dbReference>
<organism evidence="5">
    <name type="scientific">Gongylonema pulchrum</name>
    <dbReference type="NCBI Taxonomy" id="637853"/>
    <lineage>
        <taxon>Eukaryota</taxon>
        <taxon>Metazoa</taxon>
        <taxon>Ecdysozoa</taxon>
        <taxon>Nematoda</taxon>
        <taxon>Chromadorea</taxon>
        <taxon>Rhabditida</taxon>
        <taxon>Spirurina</taxon>
        <taxon>Spiruromorpha</taxon>
        <taxon>Spiruroidea</taxon>
        <taxon>Gongylonematidae</taxon>
        <taxon>Gongylonema</taxon>
    </lineage>
</organism>
<name>A0A183CVH1_9BILA</name>
<dbReference type="GO" id="GO:0000445">
    <property type="term" value="C:THO complex part of transcription export complex"/>
    <property type="evidence" value="ECO:0007669"/>
    <property type="project" value="TreeGrafter"/>
</dbReference>
<dbReference type="Proteomes" id="UP000271098">
    <property type="component" value="Unassembled WGS sequence"/>
</dbReference>
<dbReference type="GO" id="GO:0006406">
    <property type="term" value="P:mRNA export from nucleus"/>
    <property type="evidence" value="ECO:0007669"/>
    <property type="project" value="TreeGrafter"/>
</dbReference>
<dbReference type="InterPro" id="IPR000488">
    <property type="entry name" value="Death_dom"/>
</dbReference>
<dbReference type="CDD" id="cd01670">
    <property type="entry name" value="Death"/>
    <property type="match status" value="1"/>
</dbReference>
<dbReference type="InterPro" id="IPR011029">
    <property type="entry name" value="DEATH-like_dom_sf"/>
</dbReference>
<dbReference type="PANTHER" id="PTHR13265:SF0">
    <property type="entry name" value="HPR1"/>
    <property type="match status" value="1"/>
</dbReference>
<reference evidence="3 4" key="2">
    <citation type="submission" date="2018-11" db="EMBL/GenBank/DDBJ databases">
        <authorList>
            <consortium name="Pathogen Informatics"/>
        </authorList>
    </citation>
    <scope>NUCLEOTIDE SEQUENCE [LARGE SCALE GENOMIC DNA]</scope>
</reference>
<dbReference type="Gene3D" id="1.10.533.10">
    <property type="entry name" value="Death Domain, Fas"/>
    <property type="match status" value="1"/>
</dbReference>
<protein>
    <submittedName>
        <fullName evidence="5">Death domain-containing protein</fullName>
    </submittedName>
</protein>
<feature type="domain" description="Death" evidence="2">
    <location>
        <begin position="170"/>
        <end position="219"/>
    </location>
</feature>
<dbReference type="AlphaFoldDB" id="A0A183CVH1"/>
<dbReference type="OrthoDB" id="10257415at2759"/>
<dbReference type="InterPro" id="IPR021861">
    <property type="entry name" value="THO_THOC1"/>
</dbReference>
<dbReference type="SUPFAM" id="SSF47986">
    <property type="entry name" value="DEATH domain"/>
    <property type="match status" value="1"/>
</dbReference>
<evidence type="ECO:0000313" key="3">
    <source>
        <dbReference type="EMBL" id="VDK28123.1"/>
    </source>
</evidence>
<evidence type="ECO:0000256" key="1">
    <source>
        <dbReference type="SAM" id="MobiDB-lite"/>
    </source>
</evidence>
<evidence type="ECO:0000259" key="2">
    <source>
        <dbReference type="PROSITE" id="PS50017"/>
    </source>
</evidence>
<dbReference type="EMBL" id="UYRT01000403">
    <property type="protein sequence ID" value="VDK28123.1"/>
    <property type="molecule type" value="Genomic_DNA"/>
</dbReference>
<proteinExistence type="predicted"/>
<dbReference type="PANTHER" id="PTHR13265">
    <property type="entry name" value="THO COMPLEX SUBUNIT 1"/>
    <property type="match status" value="1"/>
</dbReference>